<dbReference type="PANTHER" id="PTHR30363:SF44">
    <property type="entry name" value="AGA OPERON TRANSCRIPTIONAL REPRESSOR-RELATED"/>
    <property type="match status" value="1"/>
</dbReference>
<dbReference type="PROSITE" id="PS00894">
    <property type="entry name" value="HTH_DEOR_1"/>
    <property type="match status" value="1"/>
</dbReference>
<dbReference type="InterPro" id="IPR050313">
    <property type="entry name" value="Carb_Metab_HTH_regulators"/>
</dbReference>
<dbReference type="InterPro" id="IPR018356">
    <property type="entry name" value="Tscrpt_reg_HTH_DeoR_CS"/>
</dbReference>
<dbReference type="AlphaFoldDB" id="A0AB38A205"/>
<evidence type="ECO:0000256" key="3">
    <source>
        <dbReference type="ARBA" id="ARBA00023163"/>
    </source>
</evidence>
<dbReference type="PRINTS" id="PR00037">
    <property type="entry name" value="HTHLACR"/>
</dbReference>
<dbReference type="PROSITE" id="PS51000">
    <property type="entry name" value="HTH_DEOR_2"/>
    <property type="match status" value="1"/>
</dbReference>
<dbReference type="Gene3D" id="1.10.10.10">
    <property type="entry name" value="Winged helix-like DNA-binding domain superfamily/Winged helix DNA-binding domain"/>
    <property type="match status" value="1"/>
</dbReference>
<dbReference type="SUPFAM" id="SSF100950">
    <property type="entry name" value="NagB/RpiA/CoA transferase-like"/>
    <property type="match status" value="1"/>
</dbReference>
<evidence type="ECO:0000313" key="5">
    <source>
        <dbReference type="EMBL" id="SEA73515.1"/>
    </source>
</evidence>
<gene>
    <name evidence="5" type="ORF">SAMN04488525_1058</name>
</gene>
<dbReference type="InterPro" id="IPR001034">
    <property type="entry name" value="DeoR_HTH"/>
</dbReference>
<comment type="caution">
    <text evidence="5">The sequence shown here is derived from an EMBL/GenBank/DDBJ whole genome shotgun (WGS) entry which is preliminary data.</text>
</comment>
<accession>A0AB38A205</accession>
<evidence type="ECO:0000256" key="1">
    <source>
        <dbReference type="ARBA" id="ARBA00023015"/>
    </source>
</evidence>
<evidence type="ECO:0000259" key="4">
    <source>
        <dbReference type="PROSITE" id="PS51000"/>
    </source>
</evidence>
<dbReference type="Proteomes" id="UP000199042">
    <property type="component" value="Unassembled WGS sequence"/>
</dbReference>
<dbReference type="GO" id="GO:0003677">
    <property type="term" value="F:DNA binding"/>
    <property type="evidence" value="ECO:0007669"/>
    <property type="project" value="UniProtKB-KW"/>
</dbReference>
<feature type="domain" description="HTH deoR-type" evidence="4">
    <location>
        <begin position="37"/>
        <end position="92"/>
    </location>
</feature>
<dbReference type="EMBL" id="FNQH01000005">
    <property type="protein sequence ID" value="SEA73515.1"/>
    <property type="molecule type" value="Genomic_DNA"/>
</dbReference>
<keyword evidence="3" id="KW-0804">Transcription</keyword>
<keyword evidence="6" id="KW-1185">Reference proteome</keyword>
<proteinExistence type="predicted"/>
<dbReference type="InterPro" id="IPR014036">
    <property type="entry name" value="DeoR-like_C"/>
</dbReference>
<dbReference type="SUPFAM" id="SSF46785">
    <property type="entry name" value="Winged helix' DNA-binding domain"/>
    <property type="match status" value="1"/>
</dbReference>
<organism evidence="5 6">
    <name type="scientific">Trichococcus collinsii</name>
    <dbReference type="NCBI Taxonomy" id="157076"/>
    <lineage>
        <taxon>Bacteria</taxon>
        <taxon>Bacillati</taxon>
        <taxon>Bacillota</taxon>
        <taxon>Bacilli</taxon>
        <taxon>Lactobacillales</taxon>
        <taxon>Carnobacteriaceae</taxon>
        <taxon>Trichococcus</taxon>
    </lineage>
</organism>
<dbReference type="Gene3D" id="3.40.50.1360">
    <property type="match status" value="1"/>
</dbReference>
<dbReference type="Pfam" id="PF08220">
    <property type="entry name" value="HTH_DeoR"/>
    <property type="match status" value="1"/>
</dbReference>
<dbReference type="SMART" id="SM00420">
    <property type="entry name" value="HTH_DEOR"/>
    <property type="match status" value="1"/>
</dbReference>
<dbReference type="InterPro" id="IPR036390">
    <property type="entry name" value="WH_DNA-bd_sf"/>
</dbReference>
<dbReference type="GO" id="GO:0003700">
    <property type="term" value="F:DNA-binding transcription factor activity"/>
    <property type="evidence" value="ECO:0007669"/>
    <property type="project" value="InterPro"/>
</dbReference>
<dbReference type="InterPro" id="IPR036388">
    <property type="entry name" value="WH-like_DNA-bd_sf"/>
</dbReference>
<dbReference type="Pfam" id="PF00455">
    <property type="entry name" value="DeoRC"/>
    <property type="match status" value="1"/>
</dbReference>
<evidence type="ECO:0000256" key="2">
    <source>
        <dbReference type="ARBA" id="ARBA00023125"/>
    </source>
</evidence>
<name>A0AB38A205_9LACT</name>
<dbReference type="PANTHER" id="PTHR30363">
    <property type="entry name" value="HTH-TYPE TRANSCRIPTIONAL REGULATOR SRLR-RELATED"/>
    <property type="match status" value="1"/>
</dbReference>
<sequence length="297" mass="33317">MSVLCSFSDFCFDFSSVSSTMKEKKRGERMKSSQGIVYKRRQHILKALQEKKVVLVEDMAKELNVSEITVRRDLQSFDDQHLIERFYGGARLLEGSFQKEEYPAVKPHRSKKQEIAKLAATLVHDHDMIFINSGSTAFLLLNYLSDRNVTIITNNGRAIFRNPSSKAEVVLSGGEIYEKKKSLVGDFALYTFSKVTANICFLGVGGISEKGITTYALPETAVNRLILERTNGPRIVVAEGSKVGREQNFSTASISLITHLVTDRSADQEEIQKIEAKGVKVLYVTDVNGEDEHRIEE</sequence>
<keyword evidence="1" id="KW-0805">Transcription regulation</keyword>
<evidence type="ECO:0000313" key="6">
    <source>
        <dbReference type="Proteomes" id="UP000199042"/>
    </source>
</evidence>
<reference evidence="5 6" key="1">
    <citation type="submission" date="2016-10" db="EMBL/GenBank/DDBJ databases">
        <authorList>
            <person name="Varghese N."/>
            <person name="Submissions S."/>
        </authorList>
    </citation>
    <scope>NUCLEOTIDE SEQUENCE [LARGE SCALE GENOMIC DNA]</scope>
    <source>
        <strain evidence="5 6">DSM 14526</strain>
    </source>
</reference>
<dbReference type="SMART" id="SM01134">
    <property type="entry name" value="DeoRC"/>
    <property type="match status" value="1"/>
</dbReference>
<protein>
    <submittedName>
        <fullName evidence="5">Transcriptional regulator, DeoR family</fullName>
    </submittedName>
</protein>
<dbReference type="InterPro" id="IPR037171">
    <property type="entry name" value="NagB/RpiA_transferase-like"/>
</dbReference>
<keyword evidence="2" id="KW-0238">DNA-binding</keyword>